<comment type="caution">
    <text evidence="9">The sequence shown here is derived from an EMBL/GenBank/DDBJ whole genome shotgun (WGS) entry which is preliminary data.</text>
</comment>
<dbReference type="Pfam" id="PF03176">
    <property type="entry name" value="MMPL"/>
    <property type="match status" value="2"/>
</dbReference>
<dbReference type="Gene3D" id="1.20.1640.10">
    <property type="entry name" value="Multidrug efflux transporter AcrB transmembrane domain"/>
    <property type="match status" value="2"/>
</dbReference>
<feature type="transmembrane region" description="Helical" evidence="6">
    <location>
        <begin position="242"/>
        <end position="260"/>
    </location>
</feature>
<dbReference type="SUPFAM" id="SSF52091">
    <property type="entry name" value="SpoIIaa-like"/>
    <property type="match status" value="1"/>
</dbReference>
<feature type="transmembrane region" description="Helical" evidence="6">
    <location>
        <begin position="216"/>
        <end position="236"/>
    </location>
</feature>
<dbReference type="PROSITE" id="PS50156">
    <property type="entry name" value="SSD"/>
    <property type="match status" value="1"/>
</dbReference>
<reference evidence="9 10" key="1">
    <citation type="submission" date="2020-08" db="EMBL/GenBank/DDBJ databases">
        <title>Genomic Encyclopedia of Archaeal and Bacterial Type Strains, Phase II (KMG-II): from individual species to whole genera.</title>
        <authorList>
            <person name="Goeker M."/>
        </authorList>
    </citation>
    <scope>NUCLEOTIDE SEQUENCE [LARGE SCALE GENOMIC DNA]</scope>
    <source>
        <strain evidence="9 10">DSM 23288</strain>
    </source>
</reference>
<keyword evidence="2" id="KW-1003">Cell membrane</keyword>
<keyword evidence="4 6" id="KW-1133">Transmembrane helix</keyword>
<dbReference type="PANTHER" id="PTHR33406">
    <property type="entry name" value="MEMBRANE PROTEIN MJ1562-RELATED"/>
    <property type="match status" value="1"/>
</dbReference>
<dbReference type="CDD" id="cd07043">
    <property type="entry name" value="STAS_anti-anti-sigma_factors"/>
    <property type="match status" value="1"/>
</dbReference>
<dbReference type="Pfam" id="PF01740">
    <property type="entry name" value="STAS"/>
    <property type="match status" value="1"/>
</dbReference>
<feature type="transmembrane region" description="Helical" evidence="6">
    <location>
        <begin position="378"/>
        <end position="398"/>
    </location>
</feature>
<gene>
    <name evidence="9" type="ORF">BDZ31_004241</name>
</gene>
<dbReference type="AlphaFoldDB" id="A0A840IIN6"/>
<dbReference type="RefSeq" id="WP_183344831.1">
    <property type="nucleotide sequence ID" value="NZ_JACHNU010000008.1"/>
</dbReference>
<protein>
    <submittedName>
        <fullName evidence="9">RND superfamily putative drug exporter</fullName>
    </submittedName>
</protein>
<keyword evidence="5 6" id="KW-0472">Membrane</keyword>
<evidence type="ECO:0000313" key="10">
    <source>
        <dbReference type="Proteomes" id="UP000585272"/>
    </source>
</evidence>
<feature type="domain" description="SSD" evidence="7">
    <location>
        <begin position="199"/>
        <end position="340"/>
    </location>
</feature>
<evidence type="ECO:0000256" key="3">
    <source>
        <dbReference type="ARBA" id="ARBA00022692"/>
    </source>
</evidence>
<evidence type="ECO:0000259" key="7">
    <source>
        <dbReference type="PROSITE" id="PS50156"/>
    </source>
</evidence>
<dbReference type="PROSITE" id="PS50801">
    <property type="entry name" value="STAS"/>
    <property type="match status" value="1"/>
</dbReference>
<evidence type="ECO:0000256" key="1">
    <source>
        <dbReference type="ARBA" id="ARBA00004651"/>
    </source>
</evidence>
<feature type="transmembrane region" description="Helical" evidence="6">
    <location>
        <begin position="646"/>
        <end position="671"/>
    </location>
</feature>
<evidence type="ECO:0000259" key="8">
    <source>
        <dbReference type="PROSITE" id="PS50801"/>
    </source>
</evidence>
<feature type="transmembrane region" description="Helical" evidence="6">
    <location>
        <begin position="191"/>
        <end position="209"/>
    </location>
</feature>
<evidence type="ECO:0000256" key="5">
    <source>
        <dbReference type="ARBA" id="ARBA00023136"/>
    </source>
</evidence>
<feature type="transmembrane region" description="Helical" evidence="6">
    <location>
        <begin position="21"/>
        <end position="40"/>
    </location>
</feature>
<organism evidence="9 10">
    <name type="scientific">Conexibacter arvalis</name>
    <dbReference type="NCBI Taxonomy" id="912552"/>
    <lineage>
        <taxon>Bacteria</taxon>
        <taxon>Bacillati</taxon>
        <taxon>Actinomycetota</taxon>
        <taxon>Thermoleophilia</taxon>
        <taxon>Solirubrobacterales</taxon>
        <taxon>Conexibacteraceae</taxon>
        <taxon>Conexibacter</taxon>
    </lineage>
</organism>
<dbReference type="PANTHER" id="PTHR33406:SF13">
    <property type="entry name" value="MEMBRANE PROTEIN YDFJ"/>
    <property type="match status" value="1"/>
</dbReference>
<keyword evidence="3 6" id="KW-0812">Transmembrane</keyword>
<feature type="domain" description="STAS" evidence="8">
    <location>
        <begin position="752"/>
        <end position="849"/>
    </location>
</feature>
<feature type="transmembrane region" description="Helical" evidence="6">
    <location>
        <begin position="566"/>
        <end position="584"/>
    </location>
</feature>
<dbReference type="GO" id="GO:0005886">
    <property type="term" value="C:plasma membrane"/>
    <property type="evidence" value="ECO:0007669"/>
    <property type="project" value="UniProtKB-SubCell"/>
</dbReference>
<sequence>MAARPNLAQRAGRWSADHRRIAILGWLALVLVSLFVGGAVGTQHLAQEDLGNGQSRQADQILADAGFADRAAEEILVQSPTGALTVADPAFRTGVRDVIVRLDRFPSVVNVRSPLRPGNAQLVSRDGSSALVQFDVRGDEDLAEDRVGPILDAVAAVDDAHPLLRIEEFGDASADKALSQAFEDDFRKAEFLSLPVTLAILVVAFGALVAAGIPLLLGLSAVAITLGLVAPVSQLFPVDEAISSVILLIGLAVGVDYSLFYIRRERDERRAGRGKEAALDLAAATSGRAVLVSGCTVMVAMAGMYITGNATFQGFATGTILVVAVAMVGSVTVLPALLSLLGDRIDKGRVPFVARLRRQGTEAGFWAAIVGRVLRRPALSLVLAAGLLLLLAVPTLSLHTVNSGVQGLPRDLSVMQTYDRIQAAFPGEPIAATVALKTTDVTAPVVRARIAELSERAVATGLMREPIVVTPSSDGTVAAIDIPLVGNGTDDASDRALLQLRDSLIPATLGQLPGAEAPVTGMTAMSYDFNQLMKERAPWVFVFVLSLAFLLLMVTFRSIVIPAKAIVLNLLSVGAAYGVLVWIFQNGHLESLFGFTSIGGITSWLPLFLFVVLFGLSMDYHVFILSRVREGYDHGMSTEEAVSHGIRATAGVVTCAAAVMVGVFAIFATLSSIDFKMMGVGLSLAVLIDATIVRAVLLPASMKLLGDWNWYLPSWLEWLPRVSPETARAERAPALAAAAAGAALDGPPGRRLSFDLSRGDGRVSLAVAGELDLATAPEFRERIAGAERDASTLVIDLRRATFLDSSAIGELVGAHQRARRARRRVVVVRDDGTQVDRVLHLTAVDRLVETASVPPPAHGEGAATAP</sequence>
<evidence type="ECO:0000256" key="6">
    <source>
        <dbReference type="SAM" id="Phobius"/>
    </source>
</evidence>
<dbReference type="InterPro" id="IPR004869">
    <property type="entry name" value="MMPL_dom"/>
</dbReference>
<feature type="transmembrane region" description="Helical" evidence="6">
    <location>
        <begin position="537"/>
        <end position="554"/>
    </location>
</feature>
<dbReference type="EMBL" id="JACHNU010000008">
    <property type="protein sequence ID" value="MBB4664626.1"/>
    <property type="molecule type" value="Genomic_DNA"/>
</dbReference>
<feature type="transmembrane region" description="Helical" evidence="6">
    <location>
        <begin position="281"/>
        <end position="306"/>
    </location>
</feature>
<dbReference type="InterPro" id="IPR002645">
    <property type="entry name" value="STAS_dom"/>
</dbReference>
<dbReference type="InterPro" id="IPR050545">
    <property type="entry name" value="Mycobact_MmpL"/>
</dbReference>
<evidence type="ECO:0000256" key="4">
    <source>
        <dbReference type="ARBA" id="ARBA00022989"/>
    </source>
</evidence>
<dbReference type="SUPFAM" id="SSF82866">
    <property type="entry name" value="Multidrug efflux transporter AcrB transmembrane domain"/>
    <property type="match status" value="2"/>
</dbReference>
<feature type="transmembrane region" description="Helical" evidence="6">
    <location>
        <begin position="604"/>
        <end position="625"/>
    </location>
</feature>
<proteinExistence type="predicted"/>
<name>A0A840IIN6_9ACTN</name>
<keyword evidence="10" id="KW-1185">Reference proteome</keyword>
<accession>A0A840IIN6</accession>
<dbReference type="Gene3D" id="3.30.750.24">
    <property type="entry name" value="STAS domain"/>
    <property type="match status" value="1"/>
</dbReference>
<dbReference type="Proteomes" id="UP000585272">
    <property type="component" value="Unassembled WGS sequence"/>
</dbReference>
<evidence type="ECO:0000256" key="2">
    <source>
        <dbReference type="ARBA" id="ARBA00022475"/>
    </source>
</evidence>
<evidence type="ECO:0000313" key="9">
    <source>
        <dbReference type="EMBL" id="MBB4664626.1"/>
    </source>
</evidence>
<feature type="transmembrane region" description="Helical" evidence="6">
    <location>
        <begin position="318"/>
        <end position="341"/>
    </location>
</feature>
<comment type="subcellular location">
    <subcellularLocation>
        <location evidence="1">Cell membrane</location>
        <topology evidence="1">Multi-pass membrane protein</topology>
    </subcellularLocation>
</comment>
<dbReference type="InterPro" id="IPR000731">
    <property type="entry name" value="SSD"/>
</dbReference>
<dbReference type="InterPro" id="IPR036513">
    <property type="entry name" value="STAS_dom_sf"/>
</dbReference>